<dbReference type="GO" id="GO:0005886">
    <property type="term" value="C:plasma membrane"/>
    <property type="evidence" value="ECO:0007669"/>
    <property type="project" value="UniProtKB-SubCell"/>
</dbReference>
<evidence type="ECO:0000313" key="9">
    <source>
        <dbReference type="EMBL" id="KJL23681.1"/>
    </source>
</evidence>
<sequence>MALITPVAHALATAATDTPTLDRPAGQLITAAVLGIAIIIVLITWVKLHPFLSLTIGALATGAIAGMDIAASVTSFSAGFGTTMGGVGILIALGAIYGKLLADSGGADRIVDTLVSRASARSLPWVMGLIGAVIGLPMFFEVGLVLLVPVIILVARRSGQSLMRIAIPTLAGLSAMHGLVPPHPGPLAAIDALGANLGLTLAFGVIVAIPAVIISGPLFARFAARWVDVPVPELFVTEEDEGETQRRRPSFGATLFSILLPVFLMLAKAVADISAAGSDAPWKIALDFLGTPVIALLIAVLAGFFILGRGAGFDRAKINDIVGSSLGPIAGILLIVGAGGGFKQVLVDTGIGNVIAEFVSGSSVSVLVLAWLVAVVIRIATGSATVATITAAGILQPLTETLDSPMVALLVLAIGSGSVFLSHVNDAGFWLIKEYFGLSIPQTLKSWTVLECLISVTGLGGVLVLSIFV</sequence>
<dbReference type="NCBIfam" id="TIGR00791">
    <property type="entry name" value="gntP"/>
    <property type="match status" value="1"/>
</dbReference>
<feature type="transmembrane region" description="Helical" evidence="8">
    <location>
        <begin position="200"/>
        <end position="220"/>
    </location>
</feature>
<keyword evidence="3" id="KW-1003">Cell membrane</keyword>
<dbReference type="Proteomes" id="UP000033572">
    <property type="component" value="Unassembled WGS sequence"/>
</dbReference>
<dbReference type="PANTHER" id="PTHR30354:SF22">
    <property type="entry name" value="HIGH-AFFINITY GLUCONATE TRANSPORTER"/>
    <property type="match status" value="1"/>
</dbReference>
<reference evidence="9 10" key="1">
    <citation type="submission" date="2015-02" db="EMBL/GenBank/DDBJ databases">
        <title>Draft genome sequences of ten Microbacterium spp. with emphasis on heavy metal contaminated environments.</title>
        <authorList>
            <person name="Corretto E."/>
        </authorList>
    </citation>
    <scope>NUCLEOTIDE SEQUENCE [LARGE SCALE GENOMIC DNA]</scope>
    <source>
        <strain evidence="9 10">DSM 12966</strain>
    </source>
</reference>
<keyword evidence="10" id="KW-1185">Reference proteome</keyword>
<feature type="transmembrane region" description="Helical" evidence="8">
    <location>
        <begin position="28"/>
        <end position="45"/>
    </location>
</feature>
<dbReference type="InterPro" id="IPR003474">
    <property type="entry name" value="Glcn_transporter"/>
</dbReference>
<dbReference type="PIRSF" id="PIRSF002746">
    <property type="entry name" value="Gluconate_transporter"/>
    <property type="match status" value="1"/>
</dbReference>
<evidence type="ECO:0000256" key="4">
    <source>
        <dbReference type="ARBA" id="ARBA00022692"/>
    </source>
</evidence>
<feature type="transmembrane region" description="Helical" evidence="8">
    <location>
        <begin position="320"/>
        <end position="342"/>
    </location>
</feature>
<name>A0A0F0KWS1_9MICO</name>
<dbReference type="PATRIC" id="fig|104336.4.peg.1044"/>
<accession>A0A0F0KWS1</accession>
<feature type="transmembrane region" description="Helical" evidence="8">
    <location>
        <begin position="407"/>
        <end position="424"/>
    </location>
</feature>
<evidence type="ECO:0000256" key="1">
    <source>
        <dbReference type="ARBA" id="ARBA00004651"/>
    </source>
</evidence>
<gene>
    <name evidence="9" type="primary">idnT</name>
    <name evidence="9" type="ORF">RN50_01021</name>
</gene>
<evidence type="ECO:0000256" key="6">
    <source>
        <dbReference type="ARBA" id="ARBA00023136"/>
    </source>
</evidence>
<evidence type="ECO:0000313" key="10">
    <source>
        <dbReference type="Proteomes" id="UP000033572"/>
    </source>
</evidence>
<dbReference type="PANTHER" id="PTHR30354">
    <property type="entry name" value="GNT FAMILY GLUCONATE TRANSPORTER"/>
    <property type="match status" value="1"/>
</dbReference>
<evidence type="ECO:0000256" key="8">
    <source>
        <dbReference type="SAM" id="Phobius"/>
    </source>
</evidence>
<evidence type="ECO:0000256" key="3">
    <source>
        <dbReference type="ARBA" id="ARBA00022475"/>
    </source>
</evidence>
<feature type="transmembrane region" description="Helical" evidence="8">
    <location>
        <begin position="362"/>
        <end position="395"/>
    </location>
</feature>
<comment type="caution">
    <text evidence="9">The sequence shown here is derived from an EMBL/GenBank/DDBJ whole genome shotgun (WGS) entry which is preliminary data.</text>
</comment>
<keyword evidence="4 8" id="KW-0812">Transmembrane</keyword>
<feature type="transmembrane region" description="Helical" evidence="8">
    <location>
        <begin position="255"/>
        <end position="276"/>
    </location>
</feature>
<feature type="transmembrane region" description="Helical" evidence="8">
    <location>
        <begin position="78"/>
        <end position="102"/>
    </location>
</feature>
<feature type="transmembrane region" description="Helical" evidence="8">
    <location>
        <begin position="51"/>
        <end position="71"/>
    </location>
</feature>
<evidence type="ECO:0000256" key="5">
    <source>
        <dbReference type="ARBA" id="ARBA00022989"/>
    </source>
</evidence>
<feature type="transmembrane region" description="Helical" evidence="8">
    <location>
        <begin position="122"/>
        <end position="155"/>
    </location>
</feature>
<dbReference type="AlphaFoldDB" id="A0A0F0KWS1"/>
<comment type="subcellular location">
    <subcellularLocation>
        <location evidence="1">Cell membrane</location>
        <topology evidence="1">Multi-pass membrane protein</topology>
    </subcellularLocation>
</comment>
<dbReference type="GO" id="GO:0015128">
    <property type="term" value="F:gluconate transmembrane transporter activity"/>
    <property type="evidence" value="ECO:0007669"/>
    <property type="project" value="InterPro"/>
</dbReference>
<protein>
    <submittedName>
        <fullName evidence="9">Gnt-II system L-idonate transporter</fullName>
    </submittedName>
</protein>
<feature type="transmembrane region" description="Helical" evidence="8">
    <location>
        <begin position="288"/>
        <end position="308"/>
    </location>
</feature>
<evidence type="ECO:0000256" key="2">
    <source>
        <dbReference type="ARBA" id="ARBA00022448"/>
    </source>
</evidence>
<dbReference type="Pfam" id="PF02447">
    <property type="entry name" value="GntP_permease"/>
    <property type="match status" value="1"/>
</dbReference>
<feature type="transmembrane region" description="Helical" evidence="8">
    <location>
        <begin position="444"/>
        <end position="468"/>
    </location>
</feature>
<comment type="similarity">
    <text evidence="7">Belongs to the GntP permease family.</text>
</comment>
<evidence type="ECO:0000256" key="7">
    <source>
        <dbReference type="ARBA" id="ARBA00049663"/>
    </source>
</evidence>
<proteinExistence type="inferred from homology"/>
<keyword evidence="6 8" id="KW-0472">Membrane</keyword>
<keyword evidence="2" id="KW-0813">Transport</keyword>
<dbReference type="RefSeq" id="WP_082068857.1">
    <property type="nucleotide sequence ID" value="NZ_CP031425.1"/>
</dbReference>
<dbReference type="GeneID" id="94443574"/>
<dbReference type="KEGG" id="mfol:DXT68_04160"/>
<dbReference type="EMBL" id="JYIU01000035">
    <property type="protein sequence ID" value="KJL23681.1"/>
    <property type="molecule type" value="Genomic_DNA"/>
</dbReference>
<keyword evidence="5 8" id="KW-1133">Transmembrane helix</keyword>
<organism evidence="9 10">
    <name type="scientific">Microbacterium foliorum</name>
    <dbReference type="NCBI Taxonomy" id="104336"/>
    <lineage>
        <taxon>Bacteria</taxon>
        <taxon>Bacillati</taxon>
        <taxon>Actinomycetota</taxon>
        <taxon>Actinomycetes</taxon>
        <taxon>Micrococcales</taxon>
        <taxon>Microbacteriaceae</taxon>
        <taxon>Microbacterium</taxon>
    </lineage>
</organism>